<gene>
    <name evidence="1" type="ORF">G0Q06_12995</name>
</gene>
<organism evidence="1 2">
    <name type="scientific">Oceanipulchritudo coccoides</name>
    <dbReference type="NCBI Taxonomy" id="2706888"/>
    <lineage>
        <taxon>Bacteria</taxon>
        <taxon>Pseudomonadati</taxon>
        <taxon>Verrucomicrobiota</taxon>
        <taxon>Opitutia</taxon>
        <taxon>Puniceicoccales</taxon>
        <taxon>Oceanipulchritudinaceae</taxon>
        <taxon>Oceanipulchritudo</taxon>
    </lineage>
</organism>
<dbReference type="EMBL" id="JAAGNX010000003">
    <property type="protein sequence ID" value="NDV63375.1"/>
    <property type="molecule type" value="Genomic_DNA"/>
</dbReference>
<reference evidence="1 2" key="1">
    <citation type="submission" date="2020-02" db="EMBL/GenBank/DDBJ databases">
        <title>Albibacoteraceae fam. nov., the first described family within the subdivision 4 Verrucomicrobia.</title>
        <authorList>
            <person name="Xi F."/>
        </authorList>
    </citation>
    <scope>NUCLEOTIDE SEQUENCE [LARGE SCALE GENOMIC DNA]</scope>
    <source>
        <strain evidence="1 2">CK1056</strain>
    </source>
</reference>
<keyword evidence="2" id="KW-1185">Reference proteome</keyword>
<dbReference type="Proteomes" id="UP000478417">
    <property type="component" value="Unassembled WGS sequence"/>
</dbReference>
<comment type="caution">
    <text evidence="1">The sequence shown here is derived from an EMBL/GenBank/DDBJ whole genome shotgun (WGS) entry which is preliminary data.</text>
</comment>
<proteinExistence type="predicted"/>
<dbReference type="RefSeq" id="WP_163966861.1">
    <property type="nucleotide sequence ID" value="NZ_JAAGNX010000003.1"/>
</dbReference>
<evidence type="ECO:0000313" key="2">
    <source>
        <dbReference type="Proteomes" id="UP000478417"/>
    </source>
</evidence>
<protein>
    <submittedName>
        <fullName evidence="1">Uncharacterized protein</fullName>
    </submittedName>
</protein>
<accession>A0A6B2M6E8</accession>
<sequence>MVAGEYSPFTYDACLSSSLAQSEQDPDRVAVLIARKDNSAAELERAADYRKMWNSWAEGRDDVIVTILDVDAAIEIENFDTLFAANHDYDAVVVHFHGTTNFLSTGVNRVSYYVVAGSDYIRIDQASRGGYPIWKKALGLDNVNNVHATSCNPRQGLTIRADNFDYSAGLVEYWLGN</sequence>
<dbReference type="AlphaFoldDB" id="A0A6B2M6E8"/>
<name>A0A6B2M6E8_9BACT</name>
<evidence type="ECO:0000313" key="1">
    <source>
        <dbReference type="EMBL" id="NDV63375.1"/>
    </source>
</evidence>